<reference evidence="1" key="1">
    <citation type="submission" date="2017-06" db="EMBL/GenBank/DDBJ databases">
        <authorList>
            <person name="Assis F.L."/>
            <person name="Abrahao J.S."/>
            <person name="Silva L."/>
            <person name="Khalil J.B."/>
            <person name="Rodrigues R."/>
            <person name="Silva L.S."/>
            <person name="Boratto P."/>
            <person name="Andrade M."/>
            <person name="Kroon E.G."/>
            <person name="Ribeiro B."/>
            <person name="Bergier I."/>
            <person name="Seligmann H."/>
            <person name="Ghigo E."/>
            <person name="Colson P."/>
            <person name="Levasseur A."/>
            <person name="Raoult D."/>
            <person name="Scola B.L."/>
        </authorList>
    </citation>
    <scope>NUCLEOTIDE SEQUENCE</scope>
    <source>
        <strain evidence="1">Deep ocean</strain>
    </source>
</reference>
<protein>
    <submittedName>
        <fullName evidence="1">Putative ORFan</fullName>
    </submittedName>
</protein>
<dbReference type="GeneID" id="80517468"/>
<dbReference type="RefSeq" id="YP_010780777.1">
    <property type="nucleotide sequence ID" value="NC_075038.1"/>
</dbReference>
<accession>A0A6N1NQJ4</accession>
<proteinExistence type="predicted"/>
<evidence type="ECO:0000313" key="1">
    <source>
        <dbReference type="EMBL" id="QKU34158.1"/>
    </source>
</evidence>
<sequence>MNSIRTFEVSSLASIASIVVWTTMPPAVISAISPVICENIYEISYHEYLVKTRKPKTNLHDELLLVTSIIKKKIDLGTSKKITSKKIILDAEKLFETEELCNILRAMTTNDFMNSTPYQKFFNYYTMKLKERNPNLNYREYKTIAEKKWNSIKKYSTLTREKLQKEIDNLEVVVSRIGLLNYNNTKCRIWCT</sequence>
<dbReference type="EMBL" id="MF405918">
    <property type="protein sequence ID" value="QKU34158.1"/>
    <property type="molecule type" value="Genomic_DNA"/>
</dbReference>
<name>A0A6N1NQJ4_9VIRU</name>
<dbReference type="KEGG" id="vg:80517468"/>
<organism evidence="1">
    <name type="scientific">Tupanvirus deep ocean</name>
    <dbReference type="NCBI Taxonomy" id="2126984"/>
    <lineage>
        <taxon>Viruses</taxon>
        <taxon>Varidnaviria</taxon>
        <taxon>Bamfordvirae</taxon>
        <taxon>Nucleocytoviricota</taxon>
        <taxon>Megaviricetes</taxon>
        <taxon>Imitervirales</taxon>
        <taxon>Mimiviridae</taxon>
        <taxon>Megamimivirinae</taxon>
        <taxon>Tupanvirus</taxon>
        <taxon>Tupanvirus altamarinense</taxon>
    </lineage>
</organism>
<reference evidence="1" key="2">
    <citation type="journal article" date="2018" name="Nat. Commun.">
        <title>Tailed giant Tupanvirus possesses the most complete translational apparatus of the known virosphere.</title>
        <authorList>
            <person name="Abrahao J."/>
            <person name="Silva L."/>
            <person name="Silva L.S."/>
            <person name="Khalil J.Y.B."/>
            <person name="Rodrigues R."/>
            <person name="Arantes T."/>
            <person name="Assis F."/>
            <person name="Boratto P."/>
            <person name="Andrade M."/>
            <person name="Kroon E.G."/>
            <person name="Ribeiro B."/>
            <person name="Bergier I."/>
            <person name="Seligmann H."/>
            <person name="Ghigo E."/>
            <person name="Colson P."/>
            <person name="Levasseur A."/>
            <person name="Kroemer G."/>
            <person name="Raoult D."/>
            <person name="La Scola B."/>
        </authorList>
    </citation>
    <scope>NUCLEOTIDE SEQUENCE [LARGE SCALE GENOMIC DNA]</scope>
    <source>
        <strain evidence="1">Deep ocean</strain>
    </source>
</reference>